<evidence type="ECO:0000313" key="10">
    <source>
        <dbReference type="Proteomes" id="UP000663852"/>
    </source>
</evidence>
<evidence type="ECO:0000256" key="2">
    <source>
        <dbReference type="ARBA" id="ARBA00022763"/>
    </source>
</evidence>
<dbReference type="Pfam" id="PF00627">
    <property type="entry name" value="UBA"/>
    <property type="match status" value="2"/>
</dbReference>
<dbReference type="Gene3D" id="3.10.20.90">
    <property type="entry name" value="Phosphatidylinositol 3-kinase Catalytic Subunit, Chain A, domain 1"/>
    <property type="match status" value="1"/>
</dbReference>
<dbReference type="PROSITE" id="PS50053">
    <property type="entry name" value="UBIQUITIN_2"/>
    <property type="match status" value="1"/>
</dbReference>
<feature type="domain" description="Ubiquitin-like" evidence="8">
    <location>
        <begin position="36"/>
        <end position="108"/>
    </location>
</feature>
<dbReference type="GO" id="GO:0006289">
    <property type="term" value="P:nucleotide-excision repair"/>
    <property type="evidence" value="ECO:0007669"/>
    <property type="project" value="UniProtKB-UniRule"/>
</dbReference>
<evidence type="ECO:0000259" key="8">
    <source>
        <dbReference type="PROSITE" id="PS50053"/>
    </source>
</evidence>
<dbReference type="GO" id="GO:0003684">
    <property type="term" value="F:damaged DNA binding"/>
    <property type="evidence" value="ECO:0007669"/>
    <property type="project" value="UniProtKB-UniRule"/>
</dbReference>
<dbReference type="EMBL" id="CAJNOJ010000160">
    <property type="protein sequence ID" value="CAF1220966.1"/>
    <property type="molecule type" value="Genomic_DNA"/>
</dbReference>
<name>A0A814XUU5_ADIRI</name>
<keyword evidence="1" id="KW-0677">Repeat</keyword>
<dbReference type="SMART" id="SM00213">
    <property type="entry name" value="UBQ"/>
    <property type="match status" value="1"/>
</dbReference>
<evidence type="ECO:0000256" key="6">
    <source>
        <dbReference type="SAM" id="MobiDB-lite"/>
    </source>
</evidence>
<dbReference type="GO" id="GO:0043130">
    <property type="term" value="F:ubiquitin binding"/>
    <property type="evidence" value="ECO:0007669"/>
    <property type="project" value="UniProtKB-UniRule"/>
</dbReference>
<gene>
    <name evidence="9" type="ORF">EDS130_LOCUS26414</name>
</gene>
<dbReference type="CDD" id="cd01805">
    <property type="entry name" value="Ubl_Rad23"/>
    <property type="match status" value="1"/>
</dbReference>
<dbReference type="Gene3D" id="1.10.8.10">
    <property type="entry name" value="DNA helicase RuvA subunit, C-terminal domain"/>
    <property type="match status" value="2"/>
</dbReference>
<organism evidence="9 10">
    <name type="scientific">Adineta ricciae</name>
    <name type="common">Rotifer</name>
    <dbReference type="NCBI Taxonomy" id="249248"/>
    <lineage>
        <taxon>Eukaryota</taxon>
        <taxon>Metazoa</taxon>
        <taxon>Spiralia</taxon>
        <taxon>Gnathifera</taxon>
        <taxon>Rotifera</taxon>
        <taxon>Eurotatoria</taxon>
        <taxon>Bdelloidea</taxon>
        <taxon>Adinetida</taxon>
        <taxon>Adinetidae</taxon>
        <taxon>Adineta</taxon>
    </lineage>
</organism>
<feature type="compositionally biased region" description="Gly residues" evidence="6">
    <location>
        <begin position="326"/>
        <end position="338"/>
    </location>
</feature>
<evidence type="ECO:0000256" key="4">
    <source>
        <dbReference type="ARBA" id="ARBA00023242"/>
    </source>
</evidence>
<dbReference type="SMART" id="SM00727">
    <property type="entry name" value="STI1"/>
    <property type="match status" value="1"/>
</dbReference>
<dbReference type="GO" id="GO:0043161">
    <property type="term" value="P:proteasome-mediated ubiquitin-dependent protein catabolic process"/>
    <property type="evidence" value="ECO:0007669"/>
    <property type="project" value="UniProtKB-UniRule"/>
</dbReference>
<dbReference type="GO" id="GO:0070628">
    <property type="term" value="F:proteasome binding"/>
    <property type="evidence" value="ECO:0007669"/>
    <property type="project" value="TreeGrafter"/>
</dbReference>
<keyword evidence="3 5" id="KW-0234">DNA repair</keyword>
<feature type="compositionally biased region" description="Low complexity" evidence="6">
    <location>
        <begin position="118"/>
        <end position="169"/>
    </location>
</feature>
<dbReference type="SUPFAM" id="SSF54236">
    <property type="entry name" value="Ubiquitin-like"/>
    <property type="match status" value="1"/>
</dbReference>
<keyword evidence="4 5" id="KW-0539">Nucleus</keyword>
<dbReference type="OrthoDB" id="419317at2759"/>
<comment type="function">
    <text evidence="5">Multiubiquitin chain receptor involved in modulation of proteasomal degradation. Involved in nucleotide excision repair.</text>
</comment>
<proteinExistence type="inferred from homology"/>
<evidence type="ECO:0000313" key="9">
    <source>
        <dbReference type="EMBL" id="CAF1220966.1"/>
    </source>
</evidence>
<accession>A0A814XUU5</accession>
<dbReference type="InterPro" id="IPR015360">
    <property type="entry name" value="XPC-bd"/>
</dbReference>
<dbReference type="InterPro" id="IPR029071">
    <property type="entry name" value="Ubiquitin-like_domsf"/>
</dbReference>
<feature type="domain" description="UBA" evidence="7">
    <location>
        <begin position="348"/>
        <end position="388"/>
    </location>
</feature>
<feature type="region of interest" description="Disordered" evidence="6">
    <location>
        <begin position="311"/>
        <end position="340"/>
    </location>
</feature>
<dbReference type="FunFam" id="1.10.8.10:FF:000003">
    <property type="entry name" value="UV excision repair protein RAD23 homolog"/>
    <property type="match status" value="1"/>
</dbReference>
<feature type="region of interest" description="Disordered" evidence="6">
    <location>
        <begin position="118"/>
        <end position="177"/>
    </location>
</feature>
<evidence type="ECO:0000256" key="5">
    <source>
        <dbReference type="RuleBase" id="RU367049"/>
    </source>
</evidence>
<keyword evidence="5" id="KW-0963">Cytoplasm</keyword>
<dbReference type="GO" id="GO:0005654">
    <property type="term" value="C:nucleoplasm"/>
    <property type="evidence" value="ECO:0007669"/>
    <property type="project" value="TreeGrafter"/>
</dbReference>
<dbReference type="FunFam" id="1.10.8.10:FF:000002">
    <property type="entry name" value="UV excision repair protein RAD23 homolog"/>
    <property type="match status" value="1"/>
</dbReference>
<dbReference type="Gene3D" id="1.10.10.540">
    <property type="entry name" value="XPC-binding domain"/>
    <property type="match status" value="1"/>
</dbReference>
<dbReference type="InterPro" id="IPR015940">
    <property type="entry name" value="UBA"/>
</dbReference>
<comment type="subcellular location">
    <subcellularLocation>
        <location evidence="5">Nucleus</location>
    </subcellularLocation>
    <subcellularLocation>
        <location evidence="5">Cytoplasm</location>
    </subcellularLocation>
</comment>
<dbReference type="CDD" id="cd14281">
    <property type="entry name" value="UBA2_Rad23_like"/>
    <property type="match status" value="1"/>
</dbReference>
<comment type="caution">
    <text evidence="9">The sequence shown here is derived from an EMBL/GenBank/DDBJ whole genome shotgun (WGS) entry which is preliminary data.</text>
</comment>
<dbReference type="PROSITE" id="PS50030">
    <property type="entry name" value="UBA"/>
    <property type="match status" value="2"/>
</dbReference>
<dbReference type="GO" id="GO:0005829">
    <property type="term" value="C:cytosol"/>
    <property type="evidence" value="ECO:0007669"/>
    <property type="project" value="TreeGrafter"/>
</dbReference>
<dbReference type="SUPFAM" id="SSF101238">
    <property type="entry name" value="XPC-binding domain"/>
    <property type="match status" value="1"/>
</dbReference>
<dbReference type="InterPro" id="IPR004806">
    <property type="entry name" value="Rad23"/>
</dbReference>
<dbReference type="AlphaFoldDB" id="A0A814XUU5"/>
<dbReference type="NCBIfam" id="TIGR00601">
    <property type="entry name" value="rad23"/>
    <property type="match status" value="1"/>
</dbReference>
<evidence type="ECO:0000256" key="1">
    <source>
        <dbReference type="ARBA" id="ARBA00022737"/>
    </source>
</evidence>
<dbReference type="PANTHER" id="PTHR10621">
    <property type="entry name" value="UV EXCISION REPAIR PROTEIN RAD23"/>
    <property type="match status" value="1"/>
</dbReference>
<dbReference type="SUPFAM" id="SSF46934">
    <property type="entry name" value="UBA-like"/>
    <property type="match status" value="2"/>
</dbReference>
<dbReference type="GO" id="GO:0031593">
    <property type="term" value="F:polyubiquitin modification-dependent protein binding"/>
    <property type="evidence" value="ECO:0007669"/>
    <property type="project" value="UniProtKB-UniRule"/>
</dbReference>
<dbReference type="InterPro" id="IPR036353">
    <property type="entry name" value="XPC-bd_sf"/>
</dbReference>
<reference evidence="9" key="1">
    <citation type="submission" date="2021-02" db="EMBL/GenBank/DDBJ databases">
        <authorList>
            <person name="Nowell W R."/>
        </authorList>
    </citation>
    <scope>NUCLEOTIDE SEQUENCE</scope>
</reference>
<feature type="domain" description="UBA" evidence="7">
    <location>
        <begin position="178"/>
        <end position="218"/>
    </location>
</feature>
<evidence type="ECO:0000259" key="7">
    <source>
        <dbReference type="PROSITE" id="PS50030"/>
    </source>
</evidence>
<dbReference type="InterPro" id="IPR006636">
    <property type="entry name" value="STI1_HS-bd"/>
</dbReference>
<dbReference type="Pfam" id="PF09280">
    <property type="entry name" value="XPC-binding"/>
    <property type="match status" value="1"/>
</dbReference>
<dbReference type="Pfam" id="PF00240">
    <property type="entry name" value="ubiquitin"/>
    <property type="match status" value="1"/>
</dbReference>
<protein>
    <recommendedName>
        <fullName evidence="5">UV excision repair protein RAD23</fullName>
    </recommendedName>
</protein>
<dbReference type="InterPro" id="IPR009060">
    <property type="entry name" value="UBA-like_sf"/>
</dbReference>
<dbReference type="Proteomes" id="UP000663852">
    <property type="component" value="Unassembled WGS sequence"/>
</dbReference>
<evidence type="ECO:0000256" key="3">
    <source>
        <dbReference type="ARBA" id="ARBA00023204"/>
    </source>
</evidence>
<feature type="compositionally biased region" description="Low complexity" evidence="6">
    <location>
        <begin position="237"/>
        <end position="247"/>
    </location>
</feature>
<comment type="similarity">
    <text evidence="5">Belongs to the RAD23 family.</text>
</comment>
<dbReference type="InterPro" id="IPR000626">
    <property type="entry name" value="Ubiquitin-like_dom"/>
</dbReference>
<feature type="region of interest" description="Disordered" evidence="6">
    <location>
        <begin position="225"/>
        <end position="255"/>
    </location>
</feature>
<dbReference type="PANTHER" id="PTHR10621:SF0">
    <property type="entry name" value="UV EXCISION REPAIR PROTEIN RAD23"/>
    <property type="match status" value="1"/>
</dbReference>
<sequence length="390" mass="42230">MMLSRKHGLFHNLCIRCCFFFIYTRLIHRKHCLLHFCFLFNTLSNEKFAIECELSDTVRTIKEKIAAKDLKDKYEADAVKLIFSGKILEDSKTLEFYSITSDSFLVVVKQAPTKPQAGSAAAAAAPSNPSGAASAQTRTPTVATPTPAPAAPQQQPTRPAPASGTTPAASQDSFLSAESREKALRELTDMGFDRAQAELALRASFYHVERAAEYLITGNIPNISEPSAANPEGGSGQTPSGSESSTGGRRGGEDDLVELSQSPQFQALRQLIQQNPDQLQTLMQTLQATQPELFQLIEQRPQEFLELLNQADEGDDGGDDDDASQGGVGAGVAGGQGPPGTVTITLSPQDQQAINRLQDMGFERNRVIEAFLACDRNEELAANYLLSSFD</sequence>
<keyword evidence="2 5" id="KW-0227">DNA damage</keyword>
<dbReference type="SMART" id="SM00165">
    <property type="entry name" value="UBA"/>
    <property type="match status" value="2"/>
</dbReference>
<dbReference type="PRINTS" id="PR01839">
    <property type="entry name" value="RAD23PROTEIN"/>
</dbReference>
<feature type="compositionally biased region" description="Acidic residues" evidence="6">
    <location>
        <begin position="312"/>
        <end position="323"/>
    </location>
</feature>